<reference evidence="1" key="1">
    <citation type="submission" date="2021-01" db="EMBL/GenBank/DDBJ databases">
        <title>Whole genome shotgun sequence of Sphaerimonospora thailandensis NBRC 107569.</title>
        <authorList>
            <person name="Komaki H."/>
            <person name="Tamura T."/>
        </authorList>
    </citation>
    <scope>NUCLEOTIDE SEQUENCE</scope>
    <source>
        <strain evidence="1">NBRC 107569</strain>
    </source>
</reference>
<dbReference type="AlphaFoldDB" id="A0A8J3R972"/>
<comment type="caution">
    <text evidence="1">The sequence shown here is derived from an EMBL/GenBank/DDBJ whole genome shotgun (WGS) entry which is preliminary data.</text>
</comment>
<proteinExistence type="predicted"/>
<keyword evidence="2" id="KW-1185">Reference proteome</keyword>
<organism evidence="1 2">
    <name type="scientific">Sphaerimonospora thailandensis</name>
    <dbReference type="NCBI Taxonomy" id="795644"/>
    <lineage>
        <taxon>Bacteria</taxon>
        <taxon>Bacillati</taxon>
        <taxon>Actinomycetota</taxon>
        <taxon>Actinomycetes</taxon>
        <taxon>Streptosporangiales</taxon>
        <taxon>Streptosporangiaceae</taxon>
        <taxon>Sphaerimonospora</taxon>
    </lineage>
</organism>
<name>A0A8J3R972_9ACTN</name>
<gene>
    <name evidence="1" type="ORF">Mth01_19520</name>
</gene>
<dbReference type="EMBL" id="BOOG01000016">
    <property type="protein sequence ID" value="GIH69699.1"/>
    <property type="molecule type" value="Genomic_DNA"/>
</dbReference>
<evidence type="ECO:0000313" key="1">
    <source>
        <dbReference type="EMBL" id="GIH69699.1"/>
    </source>
</evidence>
<evidence type="ECO:0000313" key="2">
    <source>
        <dbReference type="Proteomes" id="UP000610966"/>
    </source>
</evidence>
<sequence>MCGVVIAVLRKALLALYPAESGVPVPVFPAENQLRILIEHGLYYSFMARWVSIEDVHEVARRLQVATETTVACDLQAAMRSSGASSRKPRRAWIARLAASWSLVVYLDGWMPDSDSDLLSLGGKSVFDVSCISGIEEIEELFYTHDGVSTGTIYDEEEYLVYWDDLQYDLKSTDGQLEEYLTILGRVAGRFLDHDLFSSQGLLVQLPPD</sequence>
<protein>
    <submittedName>
        <fullName evidence="1">Uncharacterized protein</fullName>
    </submittedName>
</protein>
<accession>A0A8J3R972</accession>
<dbReference type="Proteomes" id="UP000610966">
    <property type="component" value="Unassembled WGS sequence"/>
</dbReference>